<evidence type="ECO:0000256" key="2">
    <source>
        <dbReference type="ARBA" id="ARBA00022692"/>
    </source>
</evidence>
<dbReference type="Gene3D" id="3.40.50.300">
    <property type="entry name" value="P-loop containing nucleotide triphosphate hydrolases"/>
    <property type="match status" value="1"/>
</dbReference>
<proteinExistence type="predicted"/>
<dbReference type="GeneID" id="43131474"/>
<reference evidence="8" key="1">
    <citation type="journal article" date="2016" name="Front. Microbiol.">
        <title>Physiological Properties and Genome Structure of the Hyperthermophilic Filamentous Phage ?OH3 Which Infects Thermus thermophilus HB8.</title>
        <authorList>
            <person name="Nagayoshi Y."/>
            <person name="Kumagae K."/>
            <person name="Mori K."/>
            <person name="Tashiro K."/>
            <person name="Nakamura A."/>
            <person name="Fujino Y."/>
            <person name="Hiromasa Y."/>
            <person name="Iwamoto T."/>
            <person name="Kuhara S."/>
            <person name="Ohshima T."/>
            <person name="Doi K."/>
        </authorList>
    </citation>
    <scope>NUCLEOTIDE SEQUENCE [LARGE SCALE GENOMIC DNA]</scope>
</reference>
<organism evidence="7 8">
    <name type="scientific">Thermus phage OH3</name>
    <dbReference type="NCBI Taxonomy" id="1640445"/>
    <lineage>
        <taxon>Viruses</taxon>
        <taxon>Monodnaviria</taxon>
        <taxon>Loebvirae</taxon>
        <taxon>Hofneiviricota</taxon>
        <taxon>Faserviricetes</taxon>
        <taxon>Tubulavirales</taxon>
        <taxon>Paulinoviridae</taxon>
        <taxon>Thomixvirus</taxon>
        <taxon>Thomixvirus OH3</taxon>
    </lineage>
</organism>
<protein>
    <submittedName>
        <fullName evidence="7">Morphogenesis related protein</fullName>
    </submittedName>
</protein>
<dbReference type="Pfam" id="PF05707">
    <property type="entry name" value="Zot"/>
    <property type="match status" value="1"/>
</dbReference>
<keyword evidence="5" id="KW-0472">Membrane</keyword>
<keyword evidence="2" id="KW-0812">Transmembrane</keyword>
<gene>
    <name evidence="7" type="primary">IV</name>
</gene>
<dbReference type="InterPro" id="IPR008900">
    <property type="entry name" value="Zot_N"/>
</dbReference>
<dbReference type="Proteomes" id="UP000226162">
    <property type="component" value="Segment"/>
</dbReference>
<feature type="domain" description="Zona occludens toxin N-terminal" evidence="6">
    <location>
        <begin position="1"/>
        <end position="137"/>
    </location>
</feature>
<evidence type="ECO:0000256" key="3">
    <source>
        <dbReference type="ARBA" id="ARBA00022870"/>
    </source>
</evidence>
<accession>A0A0M3VSU8</accession>
<name>A0A0M3VSU8_9VIRU</name>
<dbReference type="KEGG" id="vg:43131474"/>
<evidence type="ECO:0000256" key="4">
    <source>
        <dbReference type="ARBA" id="ARBA00022989"/>
    </source>
</evidence>
<keyword evidence="3" id="KW-1043">Host membrane</keyword>
<comment type="subcellular location">
    <subcellularLocation>
        <location evidence="1">Host membrane</location>
        <topology evidence="1">Single-pass membrane protein</topology>
    </subcellularLocation>
</comment>
<sequence length="318" mass="36302">MIEAFVGIPGSGKSYALVLKGLQSLAAGRPVYANFGFIRENVYYWLRKRAKLSHREAVLRTDLIREIRDYSELLNVHDGVLLFDEAHMWLPSRQFDLIPVEVIAFWSQHRKVGVDVYLATQRYGSVDAIVRELVAFVYWARPAPFWLRVLLLPWARGRKVLRYTSIMDESLGMMQRQAKGIFEGVARNSVVILDPLAASCYDTYAIFEPPIVRLQRELDPKKRAIFDRMGLAWDASKVKGRRDVPRATDGFPWLTMQELAQAYREGRPPHELLRSKWQEWVDSLCGVGSPDSSPDAARASAEESAEGSFDWSCFAWGS</sequence>
<dbReference type="InterPro" id="IPR027417">
    <property type="entry name" value="P-loop_NTPase"/>
</dbReference>
<dbReference type="SUPFAM" id="SSF52540">
    <property type="entry name" value="P-loop containing nucleoside triphosphate hydrolases"/>
    <property type="match status" value="1"/>
</dbReference>
<evidence type="ECO:0000256" key="5">
    <source>
        <dbReference type="ARBA" id="ARBA00023136"/>
    </source>
</evidence>
<keyword evidence="4" id="KW-1133">Transmembrane helix</keyword>
<evidence type="ECO:0000313" key="8">
    <source>
        <dbReference type="Proteomes" id="UP000226162"/>
    </source>
</evidence>
<dbReference type="GO" id="GO:0033644">
    <property type="term" value="C:host cell membrane"/>
    <property type="evidence" value="ECO:0007669"/>
    <property type="project" value="UniProtKB-SubCell"/>
</dbReference>
<dbReference type="EMBL" id="LC035386">
    <property type="protein sequence ID" value="BAS49603.1"/>
    <property type="molecule type" value="Genomic_DNA"/>
</dbReference>
<evidence type="ECO:0000256" key="1">
    <source>
        <dbReference type="ARBA" id="ARBA00004379"/>
    </source>
</evidence>
<dbReference type="RefSeq" id="YP_009724388.1">
    <property type="nucleotide sequence ID" value="NC_045425.1"/>
</dbReference>
<evidence type="ECO:0000259" key="6">
    <source>
        <dbReference type="Pfam" id="PF05707"/>
    </source>
</evidence>
<evidence type="ECO:0000313" key="7">
    <source>
        <dbReference type="EMBL" id="BAS49603.1"/>
    </source>
</evidence>
<keyword evidence="8" id="KW-1185">Reference proteome</keyword>